<reference evidence="1 2" key="1">
    <citation type="submission" date="2017-07" db="EMBL/GenBank/DDBJ databases">
        <title>Mechanisms for carbon and nitrogen cycling indicate functional differentiation within the Candidate Phyla Radiation.</title>
        <authorList>
            <person name="Danczak R.E."/>
            <person name="Johnston M.D."/>
            <person name="Kenah C."/>
            <person name="Slattery M."/>
            <person name="Wrighton K.C."/>
            <person name="Wilkins M.J."/>
        </authorList>
    </citation>
    <scope>NUCLEOTIDE SEQUENCE [LARGE SCALE GENOMIC DNA]</scope>
    <source>
        <strain evidence="1">Licking1014_7</strain>
    </source>
</reference>
<dbReference type="Proteomes" id="UP000315689">
    <property type="component" value="Unassembled WGS sequence"/>
</dbReference>
<protein>
    <submittedName>
        <fullName evidence="1">Uncharacterized protein</fullName>
    </submittedName>
</protein>
<evidence type="ECO:0000313" key="2">
    <source>
        <dbReference type="Proteomes" id="UP000315689"/>
    </source>
</evidence>
<dbReference type="EMBL" id="VMGK01000004">
    <property type="protein sequence ID" value="TSC93254.1"/>
    <property type="molecule type" value="Genomic_DNA"/>
</dbReference>
<proteinExistence type="predicted"/>
<organism evidence="1 2">
    <name type="scientific">Candidatus Berkelbacteria bacterium Licking1014_7</name>
    <dbReference type="NCBI Taxonomy" id="2017147"/>
    <lineage>
        <taxon>Bacteria</taxon>
        <taxon>Candidatus Berkelbacteria</taxon>
    </lineage>
</organism>
<dbReference type="AlphaFoldDB" id="A0A554LK89"/>
<sequence length="73" mass="8555">MKVINKALDGLAMLGFCIFFSIDNITQPIGWLFYPLLGAFIFWRIKKSGIMSPGRFFTIWRPPFDGKWRVVFH</sequence>
<accession>A0A554LK89</accession>
<evidence type="ECO:0000313" key="1">
    <source>
        <dbReference type="EMBL" id="TSC93254.1"/>
    </source>
</evidence>
<gene>
    <name evidence="1" type="ORF">CEN89_158</name>
</gene>
<comment type="caution">
    <text evidence="1">The sequence shown here is derived from an EMBL/GenBank/DDBJ whole genome shotgun (WGS) entry which is preliminary data.</text>
</comment>
<name>A0A554LK89_9BACT</name>